<keyword evidence="4" id="KW-1185">Reference proteome</keyword>
<proteinExistence type="predicted"/>
<dbReference type="NCBIfam" id="TIGR00277">
    <property type="entry name" value="HDIG"/>
    <property type="match status" value="1"/>
</dbReference>
<dbReference type="Pfam" id="PF13487">
    <property type="entry name" value="HD_5"/>
    <property type="match status" value="1"/>
</dbReference>
<gene>
    <name evidence="3" type="ORF">LDJ79_14415</name>
</gene>
<dbReference type="SUPFAM" id="SSF109604">
    <property type="entry name" value="HD-domain/PDEase-like"/>
    <property type="match status" value="2"/>
</dbReference>
<evidence type="ECO:0000313" key="3">
    <source>
        <dbReference type="EMBL" id="MCA2017314.1"/>
    </source>
</evidence>
<dbReference type="PROSITE" id="PS51832">
    <property type="entry name" value="HD_GYP"/>
    <property type="match status" value="1"/>
</dbReference>
<accession>A0ABS7YSA4</accession>
<dbReference type="SMART" id="SM00471">
    <property type="entry name" value="HDc"/>
    <property type="match status" value="2"/>
</dbReference>
<feature type="domain" description="HD-GYP" evidence="2">
    <location>
        <begin position="219"/>
        <end position="415"/>
    </location>
</feature>
<evidence type="ECO:0000259" key="2">
    <source>
        <dbReference type="PROSITE" id="PS51832"/>
    </source>
</evidence>
<dbReference type="Proteomes" id="UP001199044">
    <property type="component" value="Unassembled WGS sequence"/>
</dbReference>
<evidence type="ECO:0000259" key="1">
    <source>
        <dbReference type="PROSITE" id="PS51831"/>
    </source>
</evidence>
<feature type="domain" description="HD" evidence="1">
    <location>
        <begin position="31"/>
        <end position="147"/>
    </location>
</feature>
<sequence>MTVTSPSAFKVNRRDLILAIETAVSLVGVDDTNHGKRVGYIASCIAKQLGLSDTDVEYAFELGMLHDIGVSTNATHKKLVSEFDWDHAQEHCKIGYELLKEFPPLAQFAVPILYHHTPYPQLAQADISGRDAMMANLVFLADRVDVLGASHYGSDILLARMDITAELCHQASHYFDFELVQAYIKLAESEAFWIMLQDNHIHHFTWEMAQRSANQQSLSLDELKQLSQIMAYIVDQKSPFTAEHSLRVGALSLYIAQQYGMGEEQCKKVEIAALLHDIGKLKIPDEILDKPGKLTPEEQAVMFQHSYETFEILHHINGLEEIAQWASSHHEGINGHGYPFHKSGPNLSMEARIIAVSDVFQALAQTRPYREGMNIDKIMVILEDMVESGKLDRTIVEFVDHHQQSCYDIAVGNIAA</sequence>
<dbReference type="PANTHER" id="PTHR43155:SF1">
    <property type="entry name" value="3'3'-CGAMP-SPECIFIC PHOSPHODIESTERASE 1"/>
    <property type="match status" value="1"/>
</dbReference>
<organism evidence="3 4">
    <name type="scientific">Vibrio tritonius</name>
    <dbReference type="NCBI Taxonomy" id="1435069"/>
    <lineage>
        <taxon>Bacteria</taxon>
        <taxon>Pseudomonadati</taxon>
        <taxon>Pseudomonadota</taxon>
        <taxon>Gammaproteobacteria</taxon>
        <taxon>Vibrionales</taxon>
        <taxon>Vibrionaceae</taxon>
        <taxon>Vibrio</taxon>
    </lineage>
</organism>
<dbReference type="Gene3D" id="1.10.3210.10">
    <property type="entry name" value="Hypothetical protein af1432"/>
    <property type="match status" value="2"/>
</dbReference>
<comment type="caution">
    <text evidence="3">The sequence shown here is derived from an EMBL/GenBank/DDBJ whole genome shotgun (WGS) entry which is preliminary data.</text>
</comment>
<dbReference type="EMBL" id="JAIWIU010000102">
    <property type="protein sequence ID" value="MCA2017314.1"/>
    <property type="molecule type" value="Genomic_DNA"/>
</dbReference>
<dbReference type="InterPro" id="IPR006674">
    <property type="entry name" value="HD_domain"/>
</dbReference>
<dbReference type="PROSITE" id="PS51831">
    <property type="entry name" value="HD"/>
    <property type="match status" value="2"/>
</dbReference>
<protein>
    <submittedName>
        <fullName evidence="3">HD domain-containing protein</fullName>
    </submittedName>
</protein>
<dbReference type="InterPro" id="IPR003607">
    <property type="entry name" value="HD/PDEase_dom"/>
</dbReference>
<name>A0ABS7YSA4_9VIBR</name>
<reference evidence="4" key="1">
    <citation type="submission" date="2023-07" db="EMBL/GenBank/DDBJ databases">
        <title>Molecular identification of indigenous halophilic bacteria isolated from red sea cost, biodegradation of synthetic dyes and assessment of degraded metabolite toxicity.</title>
        <authorList>
            <person name="Chaieb K."/>
            <person name="Altayb H.N."/>
        </authorList>
    </citation>
    <scope>NUCLEOTIDE SEQUENCE [LARGE SCALE GENOMIC DNA]</scope>
    <source>
        <strain evidence="4">K20</strain>
    </source>
</reference>
<dbReference type="InterPro" id="IPR006675">
    <property type="entry name" value="HDIG_dom"/>
</dbReference>
<dbReference type="InterPro" id="IPR037522">
    <property type="entry name" value="HD_GYP_dom"/>
</dbReference>
<dbReference type="Pfam" id="PF01966">
    <property type="entry name" value="HD"/>
    <property type="match status" value="1"/>
</dbReference>
<feature type="domain" description="HD" evidence="1">
    <location>
        <begin position="241"/>
        <end position="363"/>
    </location>
</feature>
<dbReference type="CDD" id="cd00077">
    <property type="entry name" value="HDc"/>
    <property type="match status" value="2"/>
</dbReference>
<dbReference type="PANTHER" id="PTHR43155">
    <property type="entry name" value="CYCLIC DI-GMP PHOSPHODIESTERASE PA4108-RELATED"/>
    <property type="match status" value="1"/>
</dbReference>
<evidence type="ECO:0000313" key="4">
    <source>
        <dbReference type="Proteomes" id="UP001199044"/>
    </source>
</evidence>
<dbReference type="RefSeq" id="WP_225251064.1">
    <property type="nucleotide sequence ID" value="NZ_JAIWIU010000102.1"/>
</dbReference>